<feature type="region of interest" description="Disordered" evidence="4">
    <location>
        <begin position="35"/>
        <end position="73"/>
    </location>
</feature>
<evidence type="ECO:0000256" key="3">
    <source>
        <dbReference type="ARBA" id="ARBA00023274"/>
    </source>
</evidence>
<comment type="caution">
    <text evidence="6">The sequence shown here is derived from an EMBL/GenBank/DDBJ whole genome shotgun (WGS) entry which is preliminary data.</text>
</comment>
<evidence type="ECO:0000313" key="7">
    <source>
        <dbReference type="Proteomes" id="UP001140453"/>
    </source>
</evidence>
<dbReference type="PANTHER" id="PTHR11205">
    <property type="entry name" value="RIBOSOMAL PROTEIN S7"/>
    <property type="match status" value="1"/>
</dbReference>
<comment type="similarity">
    <text evidence="1">Belongs to the universal ribosomal protein uS7 family.</text>
</comment>
<dbReference type="SUPFAM" id="SSF47973">
    <property type="entry name" value="Ribosomal protein S7"/>
    <property type="match status" value="1"/>
</dbReference>
<dbReference type="Pfam" id="PF00177">
    <property type="entry name" value="Ribosomal_S7"/>
    <property type="match status" value="1"/>
</dbReference>
<keyword evidence="3" id="KW-0687">Ribonucleoprotein</keyword>
<gene>
    <name evidence="6" type="ORF">N0V93_002159</name>
</gene>
<dbReference type="GO" id="GO:0005840">
    <property type="term" value="C:ribosome"/>
    <property type="evidence" value="ECO:0007669"/>
    <property type="project" value="UniProtKB-KW"/>
</dbReference>
<dbReference type="Gene3D" id="1.10.455.10">
    <property type="entry name" value="Ribosomal protein S7 domain"/>
    <property type="match status" value="1"/>
</dbReference>
<keyword evidence="2" id="KW-0689">Ribosomal protein</keyword>
<dbReference type="InterPro" id="IPR000235">
    <property type="entry name" value="Ribosomal_uS7"/>
</dbReference>
<feature type="compositionally biased region" description="Low complexity" evidence="4">
    <location>
        <begin position="37"/>
        <end position="63"/>
    </location>
</feature>
<dbReference type="GO" id="GO:0006412">
    <property type="term" value="P:translation"/>
    <property type="evidence" value="ECO:0007669"/>
    <property type="project" value="InterPro"/>
</dbReference>
<reference evidence="6" key="1">
    <citation type="submission" date="2022-10" db="EMBL/GenBank/DDBJ databases">
        <title>Tapping the CABI collections for fungal endophytes: first genome assemblies for Collariella, Neodidymelliopsis, Ascochyta clinopodiicola, Didymella pomorum, Didymosphaeria variabile, Neocosmospora piperis and Neocucurbitaria cava.</title>
        <authorList>
            <person name="Hill R."/>
        </authorList>
    </citation>
    <scope>NUCLEOTIDE SEQUENCE</scope>
    <source>
        <strain evidence="6">IMI 355082</strain>
    </source>
</reference>
<keyword evidence="7" id="KW-1185">Reference proteome</keyword>
<dbReference type="OrthoDB" id="9972728at2759"/>
<evidence type="ECO:0000256" key="1">
    <source>
        <dbReference type="ARBA" id="ARBA00007151"/>
    </source>
</evidence>
<dbReference type="AlphaFoldDB" id="A0A9W8YU97"/>
<dbReference type="GO" id="GO:1990904">
    <property type="term" value="C:ribonucleoprotein complex"/>
    <property type="evidence" value="ECO:0007669"/>
    <property type="project" value="UniProtKB-KW"/>
</dbReference>
<dbReference type="EMBL" id="JAPEVB010000002">
    <property type="protein sequence ID" value="KAJ4392955.1"/>
    <property type="molecule type" value="Genomic_DNA"/>
</dbReference>
<dbReference type="Proteomes" id="UP001140453">
    <property type="component" value="Unassembled WGS sequence"/>
</dbReference>
<evidence type="ECO:0000313" key="6">
    <source>
        <dbReference type="EMBL" id="KAJ4392955.1"/>
    </source>
</evidence>
<accession>A0A9W8YU97</accession>
<evidence type="ECO:0000256" key="4">
    <source>
        <dbReference type="SAM" id="MobiDB-lite"/>
    </source>
</evidence>
<evidence type="ECO:0000259" key="5">
    <source>
        <dbReference type="Pfam" id="PF00177"/>
    </source>
</evidence>
<organism evidence="6 7">
    <name type="scientific">Gnomoniopsis smithogilvyi</name>
    <dbReference type="NCBI Taxonomy" id="1191159"/>
    <lineage>
        <taxon>Eukaryota</taxon>
        <taxon>Fungi</taxon>
        <taxon>Dikarya</taxon>
        <taxon>Ascomycota</taxon>
        <taxon>Pezizomycotina</taxon>
        <taxon>Sordariomycetes</taxon>
        <taxon>Sordariomycetidae</taxon>
        <taxon>Diaporthales</taxon>
        <taxon>Gnomoniaceae</taxon>
        <taxon>Gnomoniopsis</taxon>
    </lineage>
</organism>
<name>A0A9W8YU97_9PEZI</name>
<feature type="domain" description="Small ribosomal subunit protein uS7" evidence="5">
    <location>
        <begin position="132"/>
        <end position="301"/>
    </location>
</feature>
<dbReference type="InterPro" id="IPR036823">
    <property type="entry name" value="Ribosomal_uS7_dom_sf"/>
</dbReference>
<proteinExistence type="inferred from homology"/>
<sequence length="315" mass="35549">MPPRLNIWGACRPLALRSRPQAHVQQPSIAALARLYSGDTTPSQPPSGSSIPPSRGSTIPSIPDSMLRPGEQPPIREEDVQMRELTEKETALQQLEMTAHGLDPFQFTGYKFEEPPMPQDKIPLAQYHMRHRYEEGISQLTRLLMRDGKLSKAQNVRFDKSDRHHRIWPWFSLSFALHPPPRSTPQRPLLPGAPPPEHLPLNPNLYLMLAIDSVAPLIRIRGFTGLAGGGKSLEVPVPIGRRTRRRMAWMWLMDAVSKKPSMGSGKKQFAHRIGEEIVAIVEGRSSVWTRRDQLHKLGTSVRANVNSPKLLKQKR</sequence>
<protein>
    <recommendedName>
        <fullName evidence="5">Small ribosomal subunit protein uS7 domain-containing protein</fullName>
    </recommendedName>
</protein>
<dbReference type="InterPro" id="IPR023798">
    <property type="entry name" value="Ribosomal_uS7_dom"/>
</dbReference>
<evidence type="ECO:0000256" key="2">
    <source>
        <dbReference type="ARBA" id="ARBA00022980"/>
    </source>
</evidence>